<dbReference type="PANTHER" id="PTHR38776:SF1">
    <property type="entry name" value="MLTA-INTERACTING PROTEIN-RELATED"/>
    <property type="match status" value="1"/>
</dbReference>
<comment type="similarity">
    <text evidence="2">Belongs to the MipA/OmpV family.</text>
</comment>
<dbReference type="InterPro" id="IPR010583">
    <property type="entry name" value="MipA"/>
</dbReference>
<proteinExistence type="inferred from homology"/>
<sequence length="289" mass="31467">MPTPRLSSSTLLSTSLPACLAMLAMMAPAAAQQAPVPAPDLPLWEVGVFGGAASTPAYPGADDRSARGLVLPLVIYRGKIIRADRSGVSARLINSDRVELDLGFALSLPARSDDVEARKGMPDLNSLLEFGPRLKVLLAEPSPNSRLRLELPLRVPLELRNGFERRGLVFEPRVVFETGDGTGKWQADATVGAVYGNARLHAYFYDVAPQYATAERPEYHASGGLLMTRLGLSLSRRLSPDWRVFGFTRYDNHSHAANRDSPLFRKTSGVSVGAGFTWTIHRSAARAWE</sequence>
<keyword evidence="3 6" id="KW-0732">Signal</keyword>
<evidence type="ECO:0000256" key="5">
    <source>
        <dbReference type="ARBA" id="ARBA00023237"/>
    </source>
</evidence>
<reference evidence="7 8" key="1">
    <citation type="submission" date="2019-02" db="EMBL/GenBank/DDBJ databases">
        <title>Draft Genome Sequences of Six Type Strains of the Genus Massilia.</title>
        <authorList>
            <person name="Miess H."/>
            <person name="Frediansyhah A."/>
            <person name="Gross H."/>
        </authorList>
    </citation>
    <scope>NUCLEOTIDE SEQUENCE [LARGE SCALE GENOMIC DNA]</scope>
    <source>
        <strain evidence="7 8">DSM 17472</strain>
    </source>
</reference>
<evidence type="ECO:0000256" key="3">
    <source>
        <dbReference type="ARBA" id="ARBA00022729"/>
    </source>
</evidence>
<gene>
    <name evidence="7" type="ORF">EYF70_08285</name>
</gene>
<keyword evidence="8" id="KW-1185">Reference proteome</keyword>
<evidence type="ECO:0000256" key="4">
    <source>
        <dbReference type="ARBA" id="ARBA00023136"/>
    </source>
</evidence>
<dbReference type="EMBL" id="CP036401">
    <property type="protein sequence ID" value="QBI00843.1"/>
    <property type="molecule type" value="Genomic_DNA"/>
</dbReference>
<evidence type="ECO:0000313" key="7">
    <source>
        <dbReference type="EMBL" id="QBI00843.1"/>
    </source>
</evidence>
<evidence type="ECO:0000313" key="8">
    <source>
        <dbReference type="Proteomes" id="UP000292307"/>
    </source>
</evidence>
<evidence type="ECO:0000256" key="6">
    <source>
        <dbReference type="SAM" id="SignalP"/>
    </source>
</evidence>
<accession>A0ABX5RSR6</accession>
<keyword evidence="4" id="KW-0472">Membrane</keyword>
<evidence type="ECO:0000256" key="1">
    <source>
        <dbReference type="ARBA" id="ARBA00004442"/>
    </source>
</evidence>
<dbReference type="Pfam" id="PF06629">
    <property type="entry name" value="MipA"/>
    <property type="match status" value="1"/>
</dbReference>
<name>A0ABX5RSR6_9BURK</name>
<keyword evidence="5" id="KW-0998">Cell outer membrane</keyword>
<organism evidence="7 8">
    <name type="scientific">Pseudoduganella albidiflava</name>
    <dbReference type="NCBI Taxonomy" id="321983"/>
    <lineage>
        <taxon>Bacteria</taxon>
        <taxon>Pseudomonadati</taxon>
        <taxon>Pseudomonadota</taxon>
        <taxon>Betaproteobacteria</taxon>
        <taxon>Burkholderiales</taxon>
        <taxon>Oxalobacteraceae</taxon>
        <taxon>Telluria group</taxon>
        <taxon>Pseudoduganella</taxon>
    </lineage>
</organism>
<dbReference type="Proteomes" id="UP000292307">
    <property type="component" value="Chromosome"/>
</dbReference>
<comment type="subcellular location">
    <subcellularLocation>
        <location evidence="1">Cell outer membrane</location>
    </subcellularLocation>
</comment>
<feature type="signal peptide" evidence="6">
    <location>
        <begin position="1"/>
        <end position="29"/>
    </location>
</feature>
<feature type="chain" id="PRO_5045855148" evidence="6">
    <location>
        <begin position="30"/>
        <end position="289"/>
    </location>
</feature>
<dbReference type="PANTHER" id="PTHR38776">
    <property type="entry name" value="MLTA-INTERACTING PROTEIN-RELATED"/>
    <property type="match status" value="1"/>
</dbReference>
<evidence type="ECO:0000256" key="2">
    <source>
        <dbReference type="ARBA" id="ARBA00005722"/>
    </source>
</evidence>
<protein>
    <submittedName>
        <fullName evidence="7">MipA/OmpV family protein</fullName>
    </submittedName>
</protein>